<dbReference type="OrthoDB" id="765051at2"/>
<reference evidence="3 4" key="1">
    <citation type="submission" date="2018-08" db="EMBL/GenBank/DDBJ databases">
        <title>Fibrisoma montanum sp. nov., isolated from Danxia mountain soil.</title>
        <authorList>
            <person name="Huang Y."/>
        </authorList>
    </citation>
    <scope>NUCLEOTIDE SEQUENCE [LARGE SCALE GENOMIC DNA]</scope>
    <source>
        <strain evidence="3 4">HYT19</strain>
    </source>
</reference>
<dbReference type="RefSeq" id="WP_119670287.1">
    <property type="nucleotide sequence ID" value="NZ_QXED01000007.1"/>
</dbReference>
<dbReference type="Pfam" id="PF22036">
    <property type="entry name" value="MoaF_like"/>
    <property type="match status" value="1"/>
</dbReference>
<name>A0A418M2N2_9BACT</name>
<comment type="caution">
    <text evidence="3">The sequence shown here is derived from an EMBL/GenBank/DDBJ whole genome shotgun (WGS) entry which is preliminary data.</text>
</comment>
<gene>
    <name evidence="3" type="ORF">DYU11_24115</name>
</gene>
<dbReference type="EMBL" id="QXED01000007">
    <property type="protein sequence ID" value="RIV20002.1"/>
    <property type="molecule type" value="Genomic_DNA"/>
</dbReference>
<keyword evidence="4" id="KW-1185">Reference proteome</keyword>
<dbReference type="InterPro" id="IPR053892">
    <property type="entry name" value="MoaF-like"/>
</dbReference>
<evidence type="ECO:0000259" key="2">
    <source>
        <dbReference type="Pfam" id="PF22036"/>
    </source>
</evidence>
<proteinExistence type="predicted"/>
<keyword evidence="1" id="KW-0732">Signal</keyword>
<evidence type="ECO:0000313" key="4">
    <source>
        <dbReference type="Proteomes" id="UP000283523"/>
    </source>
</evidence>
<evidence type="ECO:0000256" key="1">
    <source>
        <dbReference type="SAM" id="SignalP"/>
    </source>
</evidence>
<dbReference type="Proteomes" id="UP000283523">
    <property type="component" value="Unassembled WGS sequence"/>
</dbReference>
<protein>
    <recommendedName>
        <fullName evidence="2">MoaF-like domain-containing protein</fullName>
    </recommendedName>
</protein>
<feature type="chain" id="PRO_5019216812" description="MoaF-like domain-containing protein" evidence="1">
    <location>
        <begin position="19"/>
        <end position="119"/>
    </location>
</feature>
<sequence length="119" mass="13449">MKLLSIVAMLLTTATALAQTPANSSAVQNKVWHYSLSGYEVDMTYLSDTTLRWQDKTRDETDPCKTHRLSDHTLLVGWYESDKTFVSLYSDFATGEAYCHVFRPDGKIIPMKGTLVPKK</sequence>
<feature type="signal peptide" evidence="1">
    <location>
        <begin position="1"/>
        <end position="18"/>
    </location>
</feature>
<evidence type="ECO:0000313" key="3">
    <source>
        <dbReference type="EMBL" id="RIV20002.1"/>
    </source>
</evidence>
<feature type="domain" description="MoaF-like" evidence="2">
    <location>
        <begin position="30"/>
        <end position="115"/>
    </location>
</feature>
<organism evidence="3 4">
    <name type="scientific">Fibrisoma montanum</name>
    <dbReference type="NCBI Taxonomy" id="2305895"/>
    <lineage>
        <taxon>Bacteria</taxon>
        <taxon>Pseudomonadati</taxon>
        <taxon>Bacteroidota</taxon>
        <taxon>Cytophagia</taxon>
        <taxon>Cytophagales</taxon>
        <taxon>Spirosomataceae</taxon>
        <taxon>Fibrisoma</taxon>
    </lineage>
</organism>
<accession>A0A418M2N2</accession>
<dbReference type="AlphaFoldDB" id="A0A418M2N2"/>